<dbReference type="Proteomes" id="UP001156627">
    <property type="component" value="Unassembled WGS sequence"/>
</dbReference>
<evidence type="ECO:0000313" key="2">
    <source>
        <dbReference type="Proteomes" id="UP001156627"/>
    </source>
</evidence>
<protein>
    <submittedName>
        <fullName evidence="1">Uncharacterized protein</fullName>
    </submittedName>
</protein>
<proteinExistence type="predicted"/>
<accession>A0ABQ5X6J4</accession>
<keyword evidence="2" id="KW-1185">Reference proteome</keyword>
<gene>
    <name evidence="1" type="ORF">GCM10007898_04280</name>
</gene>
<reference evidence="2" key="1">
    <citation type="journal article" date="2019" name="Int. J. Syst. Evol. Microbiol.">
        <title>The Global Catalogue of Microorganisms (GCM) 10K type strain sequencing project: providing services to taxonomists for standard genome sequencing and annotation.</title>
        <authorList>
            <consortium name="The Broad Institute Genomics Platform"/>
            <consortium name="The Broad Institute Genome Sequencing Center for Infectious Disease"/>
            <person name="Wu L."/>
            <person name="Ma J."/>
        </authorList>
    </citation>
    <scope>NUCLEOTIDE SEQUENCE [LARGE SCALE GENOMIC DNA]</scope>
    <source>
        <strain evidence="2">NBRC 111981</strain>
    </source>
</reference>
<sequence>MLAKNRRLCFTENDQGTPQGVQPSEQTVFIPTALGTSYDLQISFAAADEDFTGFR</sequence>
<name>A0ABQ5X6J4_9GAMM</name>
<comment type="caution">
    <text evidence="1">The sequence shown here is derived from an EMBL/GenBank/DDBJ whole genome shotgun (WGS) entry which is preliminary data.</text>
</comment>
<evidence type="ECO:0000313" key="1">
    <source>
        <dbReference type="EMBL" id="GLQ86862.1"/>
    </source>
</evidence>
<organism evidence="1 2">
    <name type="scientific">Dyella flagellata</name>
    <dbReference type="NCBI Taxonomy" id="1867833"/>
    <lineage>
        <taxon>Bacteria</taxon>
        <taxon>Pseudomonadati</taxon>
        <taxon>Pseudomonadota</taxon>
        <taxon>Gammaproteobacteria</taxon>
        <taxon>Lysobacterales</taxon>
        <taxon>Rhodanobacteraceae</taxon>
        <taxon>Dyella</taxon>
    </lineage>
</organism>
<dbReference type="EMBL" id="BSOA01000003">
    <property type="protein sequence ID" value="GLQ86862.1"/>
    <property type="molecule type" value="Genomic_DNA"/>
</dbReference>